<evidence type="ECO:0000256" key="4">
    <source>
        <dbReference type="ARBA" id="ARBA00023136"/>
    </source>
</evidence>
<reference evidence="7" key="2">
    <citation type="submission" date="2017-06" db="EMBL/GenBank/DDBJ databases">
        <title>WGS assembly of Brachypodium distachyon.</title>
        <authorList>
            <consortium name="The International Brachypodium Initiative"/>
            <person name="Lucas S."/>
            <person name="Harmon-Smith M."/>
            <person name="Lail K."/>
            <person name="Tice H."/>
            <person name="Grimwood J."/>
            <person name="Bruce D."/>
            <person name="Barry K."/>
            <person name="Shu S."/>
            <person name="Lindquist E."/>
            <person name="Wang M."/>
            <person name="Pitluck S."/>
            <person name="Vogel J.P."/>
            <person name="Garvin D.F."/>
            <person name="Mockler T.C."/>
            <person name="Schmutz J."/>
            <person name="Rokhsar D."/>
            <person name="Bevan M.W."/>
        </authorList>
    </citation>
    <scope>NUCLEOTIDE SEQUENCE</scope>
    <source>
        <strain evidence="7">Bd21</strain>
    </source>
</reference>
<evidence type="ECO:0000256" key="2">
    <source>
        <dbReference type="ARBA" id="ARBA00022676"/>
    </source>
</evidence>
<keyword evidence="4" id="KW-0472">Membrane</keyword>
<keyword evidence="3" id="KW-0808">Transferase</keyword>
<protein>
    <submittedName>
        <fullName evidence="7 8">Uncharacterized protein</fullName>
    </submittedName>
</protein>
<evidence type="ECO:0000313" key="7">
    <source>
        <dbReference type="EMBL" id="KQK02560.2"/>
    </source>
</evidence>
<evidence type="ECO:0000256" key="3">
    <source>
        <dbReference type="ARBA" id="ARBA00022679"/>
    </source>
</evidence>
<evidence type="ECO:0000256" key="6">
    <source>
        <dbReference type="SAM" id="MobiDB-lite"/>
    </source>
</evidence>
<dbReference type="PANTHER" id="PTHR31042">
    <property type="entry name" value="CORE-2/I-BRANCHING BETA-1,6-N-ACETYLGLUCOSAMINYLTRANSFERASE FAMILY PROTEIN-RELATED"/>
    <property type="match status" value="1"/>
</dbReference>
<dbReference type="STRING" id="15368.A0A0Q3FT16"/>
<dbReference type="EMBL" id="CM000881">
    <property type="protein sequence ID" value="KQK02560.2"/>
    <property type="molecule type" value="Genomic_DNA"/>
</dbReference>
<keyword evidence="5" id="KW-0325">Glycoprotein</keyword>
<dbReference type="Pfam" id="PF02485">
    <property type="entry name" value="Branch"/>
    <property type="match status" value="2"/>
</dbReference>
<dbReference type="PANTHER" id="PTHR31042:SF148">
    <property type="entry name" value="EXPRESSED PROTEIN"/>
    <property type="match status" value="1"/>
</dbReference>
<evidence type="ECO:0000313" key="8">
    <source>
        <dbReference type="EnsemblPlants" id="KQK02560"/>
    </source>
</evidence>
<dbReference type="Proteomes" id="UP000008810">
    <property type="component" value="Chromosome 2"/>
</dbReference>
<evidence type="ECO:0000256" key="5">
    <source>
        <dbReference type="ARBA" id="ARBA00023180"/>
    </source>
</evidence>
<dbReference type="AlphaFoldDB" id="A0A0Q3FT16"/>
<accession>A0A0Q3FT16</accession>
<dbReference type="EnsemblPlants" id="KQK02560">
    <property type="protein sequence ID" value="KQK02560"/>
    <property type="gene ID" value="BRADI_2g02280v3"/>
</dbReference>
<reference evidence="8" key="3">
    <citation type="submission" date="2018-08" db="UniProtKB">
        <authorList>
            <consortium name="EnsemblPlants"/>
        </authorList>
    </citation>
    <scope>IDENTIFICATION</scope>
    <source>
        <strain evidence="8">cv. Bd21</strain>
    </source>
</reference>
<reference evidence="7 8" key="1">
    <citation type="journal article" date="2010" name="Nature">
        <title>Genome sequencing and analysis of the model grass Brachypodium distachyon.</title>
        <authorList>
            <consortium name="International Brachypodium Initiative"/>
        </authorList>
    </citation>
    <scope>NUCLEOTIDE SEQUENCE [LARGE SCALE GENOMIC DNA]</scope>
    <source>
        <strain evidence="7 8">Bd21</strain>
    </source>
</reference>
<dbReference type="GO" id="GO:0016757">
    <property type="term" value="F:glycosyltransferase activity"/>
    <property type="evidence" value="ECO:0007669"/>
    <property type="project" value="UniProtKB-KW"/>
</dbReference>
<evidence type="ECO:0000256" key="1">
    <source>
        <dbReference type="ARBA" id="ARBA00004606"/>
    </source>
</evidence>
<sequence>MNSASKAMLLQPVSRSGSSSHRSRVNAVLSILLVFSIGYALGLISNSTFQNSYIPPFFLAPLLHPSSMPSSAPEKSPPPCKGLPTATDLFLSPSSGGGGSAMHNMTDEELLWRASMAPPKATHGRTPKRRVPKVAFLFLAKGELPLRPLWDKFFSGHDGLYSIYVHANPGHTAISPPPADSVFHGRTIPSKNTSWGHPSLADAERRLLANALLDISNERSGAGNGGMSFVDSIDDGISRARYNPAHAAHGVPITVWRRGSQWFEMERSMALEVVSDEFLYPVVREQCYDPKYGGVPDEHYVPSLVSLLELSARIANRSLTYLEWHAGTAHPWTHGPEKVTEEIFRKMRAGGEGGNCSFSGGDHGGLSGICFLFARKFEGSALGKLLELAPKAMGFGSVI</sequence>
<proteinExistence type="predicted"/>
<name>A0A0Q3FT16_BRADI</name>
<dbReference type="OrthoDB" id="627023at2759"/>
<keyword evidence="9" id="KW-1185">Reference proteome</keyword>
<keyword evidence="2" id="KW-0328">Glycosyltransferase</keyword>
<dbReference type="Gramene" id="KQK02560">
    <property type="protein sequence ID" value="KQK02560"/>
    <property type="gene ID" value="BRADI_2g02280v3"/>
</dbReference>
<gene>
    <name evidence="7" type="ORF">BRADI_2g02280v3</name>
</gene>
<organism evidence="7">
    <name type="scientific">Brachypodium distachyon</name>
    <name type="common">Purple false brome</name>
    <name type="synonym">Trachynia distachya</name>
    <dbReference type="NCBI Taxonomy" id="15368"/>
    <lineage>
        <taxon>Eukaryota</taxon>
        <taxon>Viridiplantae</taxon>
        <taxon>Streptophyta</taxon>
        <taxon>Embryophyta</taxon>
        <taxon>Tracheophyta</taxon>
        <taxon>Spermatophyta</taxon>
        <taxon>Magnoliopsida</taxon>
        <taxon>Liliopsida</taxon>
        <taxon>Poales</taxon>
        <taxon>Poaceae</taxon>
        <taxon>BOP clade</taxon>
        <taxon>Pooideae</taxon>
        <taxon>Stipodae</taxon>
        <taxon>Brachypodieae</taxon>
        <taxon>Brachypodium</taxon>
    </lineage>
</organism>
<feature type="region of interest" description="Disordered" evidence="6">
    <location>
        <begin position="1"/>
        <end position="20"/>
    </location>
</feature>
<dbReference type="FunCoup" id="A0A0Q3FT16">
    <property type="interactions" value="1"/>
</dbReference>
<dbReference type="InterPro" id="IPR003406">
    <property type="entry name" value="Glyco_trans_14"/>
</dbReference>
<dbReference type="GO" id="GO:0016020">
    <property type="term" value="C:membrane"/>
    <property type="evidence" value="ECO:0007669"/>
    <property type="project" value="UniProtKB-SubCell"/>
</dbReference>
<comment type="subcellular location">
    <subcellularLocation>
        <location evidence="1">Membrane</location>
        <topology evidence="1">Single-pass type II membrane protein</topology>
    </subcellularLocation>
</comment>
<evidence type="ECO:0000313" key="9">
    <source>
        <dbReference type="Proteomes" id="UP000008810"/>
    </source>
</evidence>
<dbReference type="InterPro" id="IPR044174">
    <property type="entry name" value="BC10-like"/>
</dbReference>
<dbReference type="InParanoid" id="A0A0Q3FT16"/>